<dbReference type="Gene3D" id="3.30.110.170">
    <property type="entry name" value="Protein of unknown function (DUF541), domain 1"/>
    <property type="match status" value="1"/>
</dbReference>
<dbReference type="InterPro" id="IPR007497">
    <property type="entry name" value="SIMPL/DUF541"/>
</dbReference>
<evidence type="ECO:0000313" key="2">
    <source>
        <dbReference type="Proteomes" id="UP000515934"/>
    </source>
</evidence>
<dbReference type="Gene3D" id="3.30.70.2970">
    <property type="entry name" value="Protein of unknown function (DUF541), domain 2"/>
    <property type="match status" value="1"/>
</dbReference>
<organism evidence="1 2">
    <name type="scientific">Leucobacter denitrificans</name>
    <dbReference type="NCBI Taxonomy" id="683042"/>
    <lineage>
        <taxon>Bacteria</taxon>
        <taxon>Bacillati</taxon>
        <taxon>Actinomycetota</taxon>
        <taxon>Actinomycetes</taxon>
        <taxon>Micrococcales</taxon>
        <taxon>Microbacteriaceae</taxon>
        <taxon>Leucobacter</taxon>
    </lineage>
</organism>
<gene>
    <name evidence="1" type="ORF">H9L06_01260</name>
</gene>
<dbReference type="GO" id="GO:0006974">
    <property type="term" value="P:DNA damage response"/>
    <property type="evidence" value="ECO:0007669"/>
    <property type="project" value="TreeGrafter"/>
</dbReference>
<dbReference type="RefSeq" id="WP_187555504.1">
    <property type="nucleotide sequence ID" value="NZ_CP060716.1"/>
</dbReference>
<keyword evidence="2" id="KW-1185">Reference proteome</keyword>
<dbReference type="PANTHER" id="PTHR34387:SF1">
    <property type="entry name" value="PERIPLASMIC IMMUNOGENIC PROTEIN"/>
    <property type="match status" value="1"/>
</dbReference>
<dbReference type="Pfam" id="PF04402">
    <property type="entry name" value="SIMPL"/>
    <property type="match status" value="1"/>
</dbReference>
<dbReference type="KEGG" id="ldn:H9L06_01260"/>
<dbReference type="EMBL" id="CP060716">
    <property type="protein sequence ID" value="QNN63036.1"/>
    <property type="molecule type" value="Genomic_DNA"/>
</dbReference>
<dbReference type="PANTHER" id="PTHR34387">
    <property type="entry name" value="SLR1258 PROTEIN"/>
    <property type="match status" value="1"/>
</dbReference>
<protein>
    <submittedName>
        <fullName evidence="1">SIMPL domain-containing protein</fullName>
    </submittedName>
</protein>
<dbReference type="InterPro" id="IPR052022">
    <property type="entry name" value="26kDa_periplasmic_antigen"/>
</dbReference>
<proteinExistence type="predicted"/>
<dbReference type="Proteomes" id="UP000515934">
    <property type="component" value="Chromosome"/>
</dbReference>
<sequence>MTEITVTGAAETKLSADLVEISANVSLRGTSRSTVLEDANAAHARLVDRAKSLVSDGTASEYIAAPVSSSSNSWRNENDEMVIEHHAYVSVRILLTDLNLVGEIAAELTASGADIRVTWGLSPEVRDEQTRDLRGAAVQNARAAAEDYAEALSASSLLMVSLRDIAQGVPIAPRGARMAMAVESAPEVTAGEITVSVQIEATFTAL</sequence>
<reference evidence="1 2" key="1">
    <citation type="submission" date="2020-08" db="EMBL/GenBank/DDBJ databases">
        <title>Genome sequence of Leucobacter denitrificans KACC 14055T.</title>
        <authorList>
            <person name="Hyun D.-W."/>
            <person name="Bae J.-W."/>
        </authorList>
    </citation>
    <scope>NUCLEOTIDE SEQUENCE [LARGE SCALE GENOMIC DNA]</scope>
    <source>
        <strain evidence="1 2">KACC 14055</strain>
    </source>
</reference>
<evidence type="ECO:0000313" key="1">
    <source>
        <dbReference type="EMBL" id="QNN63036.1"/>
    </source>
</evidence>
<accession>A0A7G9S5B1</accession>
<name>A0A7G9S5B1_9MICO</name>
<dbReference type="AlphaFoldDB" id="A0A7G9S5B1"/>